<dbReference type="PANTHER" id="PTHR42709:SF2">
    <property type="entry name" value="INNER MEMBRANE PROTEIN YOHD"/>
    <property type="match status" value="1"/>
</dbReference>
<evidence type="ECO:0000313" key="3">
    <source>
        <dbReference type="EMBL" id="OHA34755.1"/>
    </source>
</evidence>
<feature type="transmembrane region" description="Helical" evidence="1">
    <location>
        <begin position="39"/>
        <end position="60"/>
    </location>
</feature>
<evidence type="ECO:0000313" key="4">
    <source>
        <dbReference type="Proteomes" id="UP000176221"/>
    </source>
</evidence>
<feature type="transmembrane region" description="Helical" evidence="1">
    <location>
        <begin position="125"/>
        <end position="148"/>
    </location>
</feature>
<keyword evidence="1" id="KW-0472">Membrane</keyword>
<dbReference type="AlphaFoldDB" id="A0A1G2NF88"/>
<evidence type="ECO:0000256" key="1">
    <source>
        <dbReference type="SAM" id="Phobius"/>
    </source>
</evidence>
<dbReference type="InterPro" id="IPR051311">
    <property type="entry name" value="DedA_domain"/>
</dbReference>
<reference evidence="3 4" key="1">
    <citation type="journal article" date="2016" name="Nat. Commun.">
        <title>Thousands of microbial genomes shed light on interconnected biogeochemical processes in an aquifer system.</title>
        <authorList>
            <person name="Anantharaman K."/>
            <person name="Brown C.T."/>
            <person name="Hug L.A."/>
            <person name="Sharon I."/>
            <person name="Castelle C.J."/>
            <person name="Probst A.J."/>
            <person name="Thomas B.C."/>
            <person name="Singh A."/>
            <person name="Wilkins M.J."/>
            <person name="Karaoz U."/>
            <person name="Brodie E.L."/>
            <person name="Williams K.H."/>
            <person name="Hubbard S.S."/>
            <person name="Banfield J.F."/>
        </authorList>
    </citation>
    <scope>NUCLEOTIDE SEQUENCE [LARGE SCALE GENOMIC DNA]</scope>
</reference>
<accession>A0A1G2NF88</accession>
<comment type="caution">
    <text evidence="3">The sequence shown here is derived from an EMBL/GenBank/DDBJ whole genome shotgun (WGS) entry which is preliminary data.</text>
</comment>
<proteinExistence type="predicted"/>
<dbReference type="GO" id="GO:0005886">
    <property type="term" value="C:plasma membrane"/>
    <property type="evidence" value="ECO:0007669"/>
    <property type="project" value="TreeGrafter"/>
</dbReference>
<dbReference type="PANTHER" id="PTHR42709">
    <property type="entry name" value="ALKALINE PHOSPHATASE LIKE PROTEIN"/>
    <property type="match status" value="1"/>
</dbReference>
<sequence length="185" mass="21480">MLELLIQYQYIFLFFGLIVLGETVFFPAAYLVYIGEMKFVPVFIIGLAATLIADVVWYFIGKYMPHGKLIQLKVYKKKEEFFGKLMKLFDKHGLRIVLLSKFLYGTRVVSQIVCGMRKIHFWKYFGVNVLAVSILHLGIYALVILAGGGTDVVQNETHKFMLIMTFLVVVVVFLHQWAIRYLRRI</sequence>
<evidence type="ECO:0000259" key="2">
    <source>
        <dbReference type="Pfam" id="PF09335"/>
    </source>
</evidence>
<protein>
    <recommendedName>
        <fullName evidence="2">VTT domain-containing protein</fullName>
    </recommendedName>
</protein>
<dbReference type="Pfam" id="PF09335">
    <property type="entry name" value="VTT_dom"/>
    <property type="match status" value="1"/>
</dbReference>
<keyword evidence="1" id="KW-0812">Transmembrane</keyword>
<gene>
    <name evidence="3" type="ORF">A2928_02830</name>
</gene>
<keyword evidence="1" id="KW-1133">Transmembrane helix</keyword>
<organism evidence="3 4">
    <name type="scientific">Candidatus Taylorbacteria bacterium RIFCSPLOWO2_01_FULL_45_15b</name>
    <dbReference type="NCBI Taxonomy" id="1802319"/>
    <lineage>
        <taxon>Bacteria</taxon>
        <taxon>Candidatus Tayloriibacteriota</taxon>
    </lineage>
</organism>
<dbReference type="InterPro" id="IPR032816">
    <property type="entry name" value="VTT_dom"/>
</dbReference>
<feature type="transmembrane region" description="Helical" evidence="1">
    <location>
        <begin position="12"/>
        <end position="33"/>
    </location>
</feature>
<feature type="domain" description="VTT" evidence="2">
    <location>
        <begin position="30"/>
        <end position="134"/>
    </location>
</feature>
<dbReference type="STRING" id="1802319.A2928_02830"/>
<dbReference type="Proteomes" id="UP000176221">
    <property type="component" value="Unassembled WGS sequence"/>
</dbReference>
<feature type="transmembrane region" description="Helical" evidence="1">
    <location>
        <begin position="160"/>
        <end position="179"/>
    </location>
</feature>
<name>A0A1G2NF88_9BACT</name>
<dbReference type="EMBL" id="MHRX01000007">
    <property type="protein sequence ID" value="OHA34755.1"/>
    <property type="molecule type" value="Genomic_DNA"/>
</dbReference>